<keyword evidence="2" id="KW-1133">Transmembrane helix</keyword>
<sequence>MFGRRDERDPGLRSRRPVTLATPPRELERALTEHSTHAIEWMAFYGTAAFTLFCGAALFRGIVIKGDVSGRLIATALVAVLAHAAAQYGRRRRRMFASCAALCLLDHAWVLLRMG</sequence>
<comment type="caution">
    <text evidence="3">The sequence shown here is derived from an EMBL/GenBank/DDBJ whole genome shotgun (WGS) entry which is preliminary data.</text>
</comment>
<evidence type="ECO:0000313" key="3">
    <source>
        <dbReference type="EMBL" id="GAA0496004.1"/>
    </source>
</evidence>
<proteinExistence type="predicted"/>
<feature type="region of interest" description="Disordered" evidence="1">
    <location>
        <begin position="1"/>
        <end position="20"/>
    </location>
</feature>
<accession>A0ABN1BGD0</accession>
<evidence type="ECO:0000256" key="2">
    <source>
        <dbReference type="SAM" id="Phobius"/>
    </source>
</evidence>
<name>A0ABN1BGD0_9ACTN</name>
<evidence type="ECO:0000313" key="4">
    <source>
        <dbReference type="Proteomes" id="UP001499895"/>
    </source>
</evidence>
<feature type="transmembrane region" description="Helical" evidence="2">
    <location>
        <begin position="42"/>
        <end position="62"/>
    </location>
</feature>
<protein>
    <recommendedName>
        <fullName evidence="5">Integral membrane protein</fullName>
    </recommendedName>
</protein>
<keyword evidence="4" id="KW-1185">Reference proteome</keyword>
<evidence type="ECO:0000256" key="1">
    <source>
        <dbReference type="SAM" id="MobiDB-lite"/>
    </source>
</evidence>
<gene>
    <name evidence="3" type="ORF">GCM10009544_64790</name>
</gene>
<reference evidence="4" key="1">
    <citation type="journal article" date="2019" name="Int. J. Syst. Evol. Microbiol.">
        <title>The Global Catalogue of Microorganisms (GCM) 10K type strain sequencing project: providing services to taxonomists for standard genome sequencing and annotation.</title>
        <authorList>
            <consortium name="The Broad Institute Genomics Platform"/>
            <consortium name="The Broad Institute Genome Sequencing Center for Infectious Disease"/>
            <person name="Wu L."/>
            <person name="Ma J."/>
        </authorList>
    </citation>
    <scope>NUCLEOTIDE SEQUENCE [LARGE SCALE GENOMIC DNA]</scope>
    <source>
        <strain evidence="4">JCM 10649</strain>
    </source>
</reference>
<keyword evidence="2" id="KW-0812">Transmembrane</keyword>
<organism evidence="3 4">
    <name type="scientific">Streptomyces stramineus</name>
    <dbReference type="NCBI Taxonomy" id="173861"/>
    <lineage>
        <taxon>Bacteria</taxon>
        <taxon>Bacillati</taxon>
        <taxon>Actinomycetota</taxon>
        <taxon>Actinomycetes</taxon>
        <taxon>Kitasatosporales</taxon>
        <taxon>Streptomycetaceae</taxon>
        <taxon>Streptomyces</taxon>
    </lineage>
</organism>
<feature type="compositionally biased region" description="Basic and acidic residues" evidence="1">
    <location>
        <begin position="1"/>
        <end position="12"/>
    </location>
</feature>
<feature type="transmembrane region" description="Helical" evidence="2">
    <location>
        <begin position="68"/>
        <end position="88"/>
    </location>
</feature>
<dbReference type="EMBL" id="BAAAHB010000159">
    <property type="protein sequence ID" value="GAA0496004.1"/>
    <property type="molecule type" value="Genomic_DNA"/>
</dbReference>
<dbReference type="Proteomes" id="UP001499895">
    <property type="component" value="Unassembled WGS sequence"/>
</dbReference>
<keyword evidence="2" id="KW-0472">Membrane</keyword>
<evidence type="ECO:0008006" key="5">
    <source>
        <dbReference type="Google" id="ProtNLM"/>
    </source>
</evidence>